<keyword evidence="1" id="KW-0732">Signal</keyword>
<dbReference type="InterPro" id="IPR036873">
    <property type="entry name" value="Rhodanese-like_dom_sf"/>
</dbReference>
<dbReference type="InterPro" id="IPR050229">
    <property type="entry name" value="GlpE_sulfurtransferase"/>
</dbReference>
<evidence type="ECO:0000259" key="2">
    <source>
        <dbReference type="PROSITE" id="PS50206"/>
    </source>
</evidence>
<protein>
    <submittedName>
        <fullName evidence="3">Thiosulfate sulfurtransferase PspE</fullName>
        <ecNumber evidence="3">2.8.1.1</ecNumber>
    </submittedName>
</protein>
<evidence type="ECO:0000313" key="3">
    <source>
        <dbReference type="EMBL" id="SMA42190.1"/>
    </source>
</evidence>
<dbReference type="SUPFAM" id="SSF52821">
    <property type="entry name" value="Rhodanese/Cell cycle control phosphatase"/>
    <property type="match status" value="1"/>
</dbReference>
<dbReference type="CDD" id="cd00158">
    <property type="entry name" value="RHOD"/>
    <property type="match status" value="1"/>
</dbReference>
<dbReference type="Gene3D" id="3.40.250.10">
    <property type="entry name" value="Rhodanese-like domain"/>
    <property type="match status" value="1"/>
</dbReference>
<dbReference type="PROSITE" id="PS50206">
    <property type="entry name" value="RHODANESE_3"/>
    <property type="match status" value="1"/>
</dbReference>
<feature type="signal peptide" evidence="1">
    <location>
        <begin position="1"/>
        <end position="20"/>
    </location>
</feature>
<dbReference type="PANTHER" id="PTHR43031">
    <property type="entry name" value="FAD-DEPENDENT OXIDOREDUCTASE"/>
    <property type="match status" value="1"/>
</dbReference>
<reference evidence="3 4" key="1">
    <citation type="submission" date="2017-03" db="EMBL/GenBank/DDBJ databases">
        <authorList>
            <person name="Afonso C.L."/>
            <person name="Miller P.J."/>
            <person name="Scott M.A."/>
            <person name="Spackman E."/>
            <person name="Goraichik I."/>
            <person name="Dimitrov K.M."/>
            <person name="Suarez D.L."/>
            <person name="Swayne D.E."/>
        </authorList>
    </citation>
    <scope>NUCLEOTIDE SEQUENCE [LARGE SCALE GENOMIC DNA]</scope>
    <source>
        <strain evidence="3">SB41UT1</strain>
    </source>
</reference>
<keyword evidence="4" id="KW-1185">Reference proteome</keyword>
<accession>A0A1X7AH93</accession>
<dbReference type="EC" id="2.8.1.1" evidence="3"/>
<evidence type="ECO:0000256" key="1">
    <source>
        <dbReference type="SAM" id="SignalP"/>
    </source>
</evidence>
<dbReference type="AlphaFoldDB" id="A0A1X7AH93"/>
<dbReference type="Pfam" id="PF00581">
    <property type="entry name" value="Rhodanese"/>
    <property type="match status" value="1"/>
</dbReference>
<gene>
    <name evidence="3" type="primary">pspE</name>
    <name evidence="3" type="ORF">EHSB41UT_01402</name>
</gene>
<proteinExistence type="predicted"/>
<dbReference type="SMART" id="SM00450">
    <property type="entry name" value="RHOD"/>
    <property type="match status" value="1"/>
</dbReference>
<organism evidence="3 4">
    <name type="scientific">Parendozoicomonas haliclonae</name>
    <dbReference type="NCBI Taxonomy" id="1960125"/>
    <lineage>
        <taxon>Bacteria</taxon>
        <taxon>Pseudomonadati</taxon>
        <taxon>Pseudomonadota</taxon>
        <taxon>Gammaproteobacteria</taxon>
        <taxon>Oceanospirillales</taxon>
        <taxon>Endozoicomonadaceae</taxon>
        <taxon>Parendozoicomonas</taxon>
    </lineage>
</organism>
<dbReference type="Proteomes" id="UP000196573">
    <property type="component" value="Unassembled WGS sequence"/>
</dbReference>
<dbReference type="RefSeq" id="WP_133060427.1">
    <property type="nucleotide sequence ID" value="NZ_CBCSCN010000009.1"/>
</dbReference>
<feature type="chain" id="PRO_5012733472" evidence="1">
    <location>
        <begin position="21"/>
        <end position="116"/>
    </location>
</feature>
<keyword evidence="3" id="KW-0808">Transferase</keyword>
<dbReference type="InterPro" id="IPR001763">
    <property type="entry name" value="Rhodanese-like_dom"/>
</dbReference>
<evidence type="ECO:0000313" key="4">
    <source>
        <dbReference type="Proteomes" id="UP000196573"/>
    </source>
</evidence>
<sequence>MKIKLVATILAFCGALFAHAADDTLQKAAQDPERLWVDVRSLKEKQANGIEGDGQVEWQGIVEFLSAQGIEKDRPIALYCRSGNRSGMATQLLAKAGYTDVINAGSVGDARKLRGL</sequence>
<name>A0A1X7AH93_9GAMM</name>
<dbReference type="GO" id="GO:0004792">
    <property type="term" value="F:thiosulfate-cyanide sulfurtransferase activity"/>
    <property type="evidence" value="ECO:0007669"/>
    <property type="project" value="UniProtKB-EC"/>
</dbReference>
<dbReference type="EMBL" id="FWPT01000003">
    <property type="protein sequence ID" value="SMA42190.1"/>
    <property type="molecule type" value="Genomic_DNA"/>
</dbReference>
<dbReference type="PANTHER" id="PTHR43031:SF1">
    <property type="entry name" value="PYRIDINE NUCLEOTIDE-DISULPHIDE OXIDOREDUCTASE"/>
    <property type="match status" value="1"/>
</dbReference>
<dbReference type="OrthoDB" id="9814704at2"/>
<feature type="domain" description="Rhodanese" evidence="2">
    <location>
        <begin position="30"/>
        <end position="103"/>
    </location>
</feature>